<dbReference type="AlphaFoldDB" id="A0A7Z7JGN8"/>
<accession>A0A7Z7JGN8</accession>
<dbReference type="EMBL" id="LT978514">
    <property type="protein sequence ID" value="SPC23544.1"/>
    <property type="molecule type" value="Genomic_DNA"/>
</dbReference>
<reference evidence="2 3" key="1">
    <citation type="submission" date="2018-01" db="EMBL/GenBank/DDBJ databases">
        <authorList>
            <person name="Clerissi C."/>
        </authorList>
    </citation>
    <scope>NUCLEOTIDE SEQUENCE [LARGE SCALE GENOMIC DNA]</scope>
    <source>
        <strain evidence="2">Cupriavidus taiwanensis STM 6021</strain>
    </source>
</reference>
<proteinExistence type="predicted"/>
<dbReference type="Proteomes" id="UP000257139">
    <property type="component" value="Chromosome CBM2594_b"/>
</dbReference>
<evidence type="ECO:0000313" key="2">
    <source>
        <dbReference type="EMBL" id="SPC23544.1"/>
    </source>
</evidence>
<organism evidence="2 3">
    <name type="scientific">Cupriavidus taiwanensis</name>
    <dbReference type="NCBI Taxonomy" id="164546"/>
    <lineage>
        <taxon>Bacteria</taxon>
        <taxon>Pseudomonadati</taxon>
        <taxon>Pseudomonadota</taxon>
        <taxon>Betaproteobacteria</taxon>
        <taxon>Burkholderiales</taxon>
        <taxon>Burkholderiaceae</taxon>
        <taxon>Cupriavidus</taxon>
    </lineage>
</organism>
<evidence type="ECO:0000256" key="1">
    <source>
        <dbReference type="SAM" id="MobiDB-lite"/>
    </source>
</evidence>
<protein>
    <submittedName>
        <fullName evidence="2">Uncharacterized protein</fullName>
    </submittedName>
</protein>
<gene>
    <name evidence="2" type="ORF">CBM2594_B80049</name>
</gene>
<sequence length="103" mass="11290">MSQALNPRDRDRKLSRATTLGGRFLETRVGSPGLRCILQEAPILESRLPLPNSEEAGSLDDHHGTRVIPRGIALHPKHDVAPSDLREAAQERRGGAARIRADL</sequence>
<name>A0A7Z7JGN8_9BURK</name>
<evidence type="ECO:0000313" key="3">
    <source>
        <dbReference type="Proteomes" id="UP000257139"/>
    </source>
</evidence>
<feature type="region of interest" description="Disordered" evidence="1">
    <location>
        <begin position="76"/>
        <end position="103"/>
    </location>
</feature>